<evidence type="ECO:0000256" key="3">
    <source>
        <dbReference type="ARBA" id="ARBA00022737"/>
    </source>
</evidence>
<dbReference type="SUPFAM" id="SSF103506">
    <property type="entry name" value="Mitochondrial carrier"/>
    <property type="match status" value="1"/>
</dbReference>
<dbReference type="Gene3D" id="1.50.40.10">
    <property type="entry name" value="Mitochondrial carrier domain"/>
    <property type="match status" value="1"/>
</dbReference>
<keyword evidence="7" id="KW-0472">Membrane</keyword>
<keyword evidence="6" id="KW-0496">Mitochondrion</keyword>
<gene>
    <name evidence="8" type="ORF">Ocin01_11596</name>
</gene>
<comment type="caution">
    <text evidence="8">The sequence shown here is derived from an EMBL/GenBank/DDBJ whole genome shotgun (WGS) entry which is preliminary data.</text>
</comment>
<evidence type="ECO:0000256" key="6">
    <source>
        <dbReference type="ARBA" id="ARBA00023128"/>
    </source>
</evidence>
<proteinExistence type="predicted"/>
<dbReference type="STRING" id="48709.A0A1D2MPW6"/>
<evidence type="ECO:0000256" key="2">
    <source>
        <dbReference type="ARBA" id="ARBA00022692"/>
    </source>
</evidence>
<comment type="subcellular location">
    <subcellularLocation>
        <location evidence="1">Mitochondrion outer membrane</location>
        <topology evidence="1">Multi-pass membrane protein</topology>
    </subcellularLocation>
</comment>
<dbReference type="AlphaFoldDB" id="A0A1D2MPW6"/>
<accession>A0A1D2MPW6</accession>
<keyword evidence="3" id="KW-0677">Repeat</keyword>
<sequence length="393" mass="44517">MDALSNITLDDISRYYKFAVDYGLVDVAVHPFDYADTLIRLGYEPFPPLEQSNLLRRKSLALPSISSYVYYLYMIDGLSGCFKAVVPYVTGSLIYRHLGHYILDQSPFPQTFPHGEPLISDRFTSGNLGHFVQIRAWKLVANVAAIHASHPFYVVAVRTMARFVTKEGHGPSVQESWFSELTRFREYHEFFDGCQARVIKEIMFTLISAGTFLVVMKAIQAFKRVESLQSHTIEDISEYIANSVATMYTNPFKNASDIMMINHTDIPLGNQPYNEHYDSCVDCIKRLRKDKRWKTSGSLFRRRFSGPLRETTDGQLAPSDTFFGPAYVPRNVNDIPFFLKPYYDPVLSGGADDARRRGSIALAGVKALLSDRAPTTIPGINFYYGTSPFRLAL</sequence>
<keyword evidence="2" id="KW-0812">Transmembrane</keyword>
<dbReference type="OrthoDB" id="10253709at2759"/>
<name>A0A1D2MPW6_ORCCI</name>
<dbReference type="GO" id="GO:0005741">
    <property type="term" value="C:mitochondrial outer membrane"/>
    <property type="evidence" value="ECO:0007669"/>
    <property type="project" value="UniProtKB-SubCell"/>
</dbReference>
<dbReference type="PANTHER" id="PTHR10780">
    <property type="entry name" value="MITOCHONDRIAL CARRIER HOMOLOG"/>
    <property type="match status" value="1"/>
</dbReference>
<protein>
    <submittedName>
        <fullName evidence="8">Mitochondrial carrier 2</fullName>
    </submittedName>
</protein>
<keyword evidence="5" id="KW-1133">Transmembrane helix</keyword>
<dbReference type="InterPro" id="IPR023395">
    <property type="entry name" value="MCP_dom_sf"/>
</dbReference>
<keyword evidence="4" id="KW-1000">Mitochondrion outer membrane</keyword>
<evidence type="ECO:0000256" key="1">
    <source>
        <dbReference type="ARBA" id="ARBA00004374"/>
    </source>
</evidence>
<dbReference type="EMBL" id="LJIJ01000715">
    <property type="protein sequence ID" value="ODM95083.1"/>
    <property type="molecule type" value="Genomic_DNA"/>
</dbReference>
<keyword evidence="9" id="KW-1185">Reference proteome</keyword>
<reference evidence="8 9" key="1">
    <citation type="journal article" date="2016" name="Genome Biol. Evol.">
        <title>Gene Family Evolution Reflects Adaptation to Soil Environmental Stressors in the Genome of the Collembolan Orchesella cincta.</title>
        <authorList>
            <person name="Faddeeva-Vakhrusheva A."/>
            <person name="Derks M.F."/>
            <person name="Anvar S.Y."/>
            <person name="Agamennone V."/>
            <person name="Suring W."/>
            <person name="Smit S."/>
            <person name="van Straalen N.M."/>
            <person name="Roelofs D."/>
        </authorList>
    </citation>
    <scope>NUCLEOTIDE SEQUENCE [LARGE SCALE GENOMIC DNA]</scope>
    <source>
        <tissue evidence="8">Mixed pool</tissue>
    </source>
</reference>
<evidence type="ECO:0000313" key="9">
    <source>
        <dbReference type="Proteomes" id="UP000094527"/>
    </source>
</evidence>
<evidence type="ECO:0000256" key="4">
    <source>
        <dbReference type="ARBA" id="ARBA00022787"/>
    </source>
</evidence>
<evidence type="ECO:0000313" key="8">
    <source>
        <dbReference type="EMBL" id="ODM95083.1"/>
    </source>
</evidence>
<organism evidence="8 9">
    <name type="scientific">Orchesella cincta</name>
    <name type="common">Springtail</name>
    <name type="synonym">Podura cincta</name>
    <dbReference type="NCBI Taxonomy" id="48709"/>
    <lineage>
        <taxon>Eukaryota</taxon>
        <taxon>Metazoa</taxon>
        <taxon>Ecdysozoa</taxon>
        <taxon>Arthropoda</taxon>
        <taxon>Hexapoda</taxon>
        <taxon>Collembola</taxon>
        <taxon>Entomobryomorpha</taxon>
        <taxon>Entomobryoidea</taxon>
        <taxon>Orchesellidae</taxon>
        <taxon>Orchesellinae</taxon>
        <taxon>Orchesella</taxon>
    </lineage>
</organism>
<dbReference type="Proteomes" id="UP000094527">
    <property type="component" value="Unassembled WGS sequence"/>
</dbReference>
<evidence type="ECO:0000256" key="7">
    <source>
        <dbReference type="ARBA" id="ARBA00023136"/>
    </source>
</evidence>
<dbReference type="PANTHER" id="PTHR10780:SF18">
    <property type="entry name" value="LD43650P"/>
    <property type="match status" value="1"/>
</dbReference>
<evidence type="ECO:0000256" key="5">
    <source>
        <dbReference type="ARBA" id="ARBA00022989"/>
    </source>
</evidence>